<dbReference type="RefSeq" id="WP_186946076.1">
    <property type="nucleotide sequence ID" value="NZ_JACOGF010000002.1"/>
</dbReference>
<evidence type="ECO:0000313" key="3">
    <source>
        <dbReference type="EMBL" id="MBC3916844.1"/>
    </source>
</evidence>
<protein>
    <submittedName>
        <fullName evidence="3">Uncharacterized protein</fullName>
    </submittedName>
</protein>
<feature type="compositionally biased region" description="Low complexity" evidence="1">
    <location>
        <begin position="115"/>
        <end position="126"/>
    </location>
</feature>
<keyword evidence="2" id="KW-0472">Membrane</keyword>
<keyword evidence="2" id="KW-0812">Transmembrane</keyword>
<name>A0ABR6ZMM7_9BURK</name>
<comment type="caution">
    <text evidence="3">The sequence shown here is derived from an EMBL/GenBank/DDBJ whole genome shotgun (WGS) entry which is preliminary data.</text>
</comment>
<sequence>MQFLTASAKPGRKHVLTLLLIMLMHLALWQAIRHPGLYGRAHTRDDVVAYLDVLNIMPPRPKPPVTDTPPAKVVTITTLAKPPAARNTRQTPEAKGPSSSPATTPPPVVETDQGNTDNNNNTPSLDLDALRSSALAMDRQRKPGEIEQMQASHRRSDTLEKRLGEGAKRAEKKECLKAFSGLGLLAVIPLAVSTVVDTGCKW</sequence>
<evidence type="ECO:0000256" key="1">
    <source>
        <dbReference type="SAM" id="MobiDB-lite"/>
    </source>
</evidence>
<evidence type="ECO:0000256" key="2">
    <source>
        <dbReference type="SAM" id="Phobius"/>
    </source>
</evidence>
<dbReference type="EMBL" id="JACOGF010000002">
    <property type="protein sequence ID" value="MBC3916844.1"/>
    <property type="molecule type" value="Genomic_DNA"/>
</dbReference>
<dbReference type="Proteomes" id="UP000650424">
    <property type="component" value="Unassembled WGS sequence"/>
</dbReference>
<keyword evidence="2" id="KW-1133">Transmembrane helix</keyword>
<reference evidence="3 4" key="1">
    <citation type="submission" date="2020-08" db="EMBL/GenBank/DDBJ databases">
        <title>Novel species isolated from subtropical streams in China.</title>
        <authorList>
            <person name="Lu H."/>
        </authorList>
    </citation>
    <scope>NUCLEOTIDE SEQUENCE [LARGE SCALE GENOMIC DNA]</scope>
    <source>
        <strain evidence="3 4">CY18W</strain>
    </source>
</reference>
<proteinExistence type="predicted"/>
<evidence type="ECO:0000313" key="4">
    <source>
        <dbReference type="Proteomes" id="UP000650424"/>
    </source>
</evidence>
<feature type="transmembrane region" description="Helical" evidence="2">
    <location>
        <begin position="15"/>
        <end position="32"/>
    </location>
</feature>
<organism evidence="3 4">
    <name type="scientific">Undibacterium hunanense</name>
    <dbReference type="NCBI Taxonomy" id="2762292"/>
    <lineage>
        <taxon>Bacteria</taxon>
        <taxon>Pseudomonadati</taxon>
        <taxon>Pseudomonadota</taxon>
        <taxon>Betaproteobacteria</taxon>
        <taxon>Burkholderiales</taxon>
        <taxon>Oxalobacteraceae</taxon>
        <taxon>Undibacterium</taxon>
    </lineage>
</organism>
<feature type="transmembrane region" description="Helical" evidence="2">
    <location>
        <begin position="178"/>
        <end position="196"/>
    </location>
</feature>
<accession>A0ABR6ZMM7</accession>
<keyword evidence="4" id="KW-1185">Reference proteome</keyword>
<feature type="region of interest" description="Disordered" evidence="1">
    <location>
        <begin position="77"/>
        <end position="126"/>
    </location>
</feature>
<gene>
    <name evidence="3" type="ORF">H8L32_05095</name>
</gene>